<proteinExistence type="predicted"/>
<evidence type="ECO:0000313" key="4">
    <source>
        <dbReference type="Proteomes" id="UP001242368"/>
    </source>
</evidence>
<dbReference type="EMBL" id="JAUFQU010000088">
    <property type="protein sequence ID" value="MDN3710420.1"/>
    <property type="molecule type" value="Genomic_DNA"/>
</dbReference>
<accession>A0ABT8D0T0</accession>
<dbReference type="Proteomes" id="UP001242368">
    <property type="component" value="Unassembled WGS sequence"/>
</dbReference>
<gene>
    <name evidence="2" type="ORF">QW060_06680</name>
    <name evidence="3" type="ORF">QW060_26755</name>
</gene>
<name>A0ABT8D0T0_9FLAO</name>
<organism evidence="3 4">
    <name type="scientific">Paenimyroides ceti</name>
    <dbReference type="NCBI Taxonomy" id="395087"/>
    <lineage>
        <taxon>Bacteria</taxon>
        <taxon>Pseudomonadati</taxon>
        <taxon>Bacteroidota</taxon>
        <taxon>Flavobacteriia</taxon>
        <taxon>Flavobacteriales</taxon>
        <taxon>Flavobacteriaceae</taxon>
        <taxon>Paenimyroides</taxon>
    </lineage>
</organism>
<evidence type="ECO:0000256" key="1">
    <source>
        <dbReference type="SAM" id="SignalP"/>
    </source>
</evidence>
<sequence>MKYTYLTLLILVSAFLFTSCNISDDNHPVYEIEKSKAQIHEYNTHHNIATAIVTVKTKGKVFTSGYVVFHYNQKDTVRTESLLFGYSEKNDITIAEFRGSWYVPKEYTEAYYTVDFVKNSR</sequence>
<dbReference type="RefSeq" id="WP_290362868.1">
    <property type="nucleotide sequence ID" value="NZ_JAUFQU010000001.1"/>
</dbReference>
<evidence type="ECO:0000313" key="3">
    <source>
        <dbReference type="EMBL" id="MDN3710420.1"/>
    </source>
</evidence>
<feature type="signal peptide" evidence="1">
    <location>
        <begin position="1"/>
        <end position="18"/>
    </location>
</feature>
<keyword evidence="1" id="KW-0732">Signal</keyword>
<keyword evidence="4" id="KW-1185">Reference proteome</keyword>
<dbReference type="PROSITE" id="PS51257">
    <property type="entry name" value="PROKAR_LIPOPROTEIN"/>
    <property type="match status" value="1"/>
</dbReference>
<reference evidence="4" key="2">
    <citation type="journal article" date="2019" name="Int. J. Syst. Evol. Microbiol.">
        <title>The Global Catalogue of Microorganisms (GCM) 10K type strain sequencing project: providing services to taxonomists for standard genome sequencing and annotation.</title>
        <authorList>
            <consortium name="The Broad Institute Genomics Platform"/>
            <consortium name="The Broad Institute Genome Sequencing Center for Infectious Disease"/>
            <person name="Wu L."/>
            <person name="Ma J."/>
        </authorList>
    </citation>
    <scope>NUCLEOTIDE SEQUENCE [LARGE SCALE GENOMIC DNA]</scope>
    <source>
        <strain evidence="4">CECT 7184</strain>
    </source>
</reference>
<reference evidence="3" key="3">
    <citation type="submission" date="2023-06" db="EMBL/GenBank/DDBJ databases">
        <authorList>
            <person name="Lucena T."/>
            <person name="Sun Q."/>
        </authorList>
    </citation>
    <scope>NUCLEOTIDE SEQUENCE</scope>
    <source>
        <strain evidence="3">CECT 7184</strain>
    </source>
</reference>
<feature type="chain" id="PRO_5045032532" evidence="1">
    <location>
        <begin position="19"/>
        <end position="121"/>
    </location>
</feature>
<reference evidence="3" key="1">
    <citation type="journal article" date="2014" name="Int. J. Syst. Evol. Microbiol.">
        <title>Complete genome of a new Firmicutes species belonging to the dominant human colonic microbiota ('Ruminococcus bicirculans') reveals two chromosomes and a selective capacity to utilize plant glucans.</title>
        <authorList>
            <consortium name="NISC Comparative Sequencing Program"/>
            <person name="Wegmann U."/>
            <person name="Louis P."/>
            <person name="Goesmann A."/>
            <person name="Henrissat B."/>
            <person name="Duncan S.H."/>
            <person name="Flint H.J."/>
        </authorList>
    </citation>
    <scope>NUCLEOTIDE SEQUENCE</scope>
    <source>
        <strain evidence="3">CECT 7184</strain>
    </source>
</reference>
<dbReference type="EMBL" id="JAUFQU010000001">
    <property type="protein sequence ID" value="MDN3706816.1"/>
    <property type="molecule type" value="Genomic_DNA"/>
</dbReference>
<evidence type="ECO:0000313" key="2">
    <source>
        <dbReference type="EMBL" id="MDN3706816.1"/>
    </source>
</evidence>
<comment type="caution">
    <text evidence="3">The sequence shown here is derived from an EMBL/GenBank/DDBJ whole genome shotgun (WGS) entry which is preliminary data.</text>
</comment>
<protein>
    <submittedName>
        <fullName evidence="3">Uncharacterized protein</fullName>
    </submittedName>
</protein>